<feature type="compositionally biased region" description="Polar residues" evidence="2">
    <location>
        <begin position="44"/>
        <end position="55"/>
    </location>
</feature>
<evidence type="ECO:0000313" key="5">
    <source>
        <dbReference type="Proteomes" id="UP000811619"/>
    </source>
</evidence>
<evidence type="ECO:0000259" key="3">
    <source>
        <dbReference type="PROSITE" id="PS00036"/>
    </source>
</evidence>
<name>A0A8K0JAH4_9HYPO</name>
<dbReference type="OrthoDB" id="5419235at2759"/>
<dbReference type="InterPro" id="IPR004827">
    <property type="entry name" value="bZIP"/>
</dbReference>
<accession>A0A8K0JAH4</accession>
<dbReference type="EMBL" id="SRPY01000099">
    <property type="protein sequence ID" value="KAG5928752.1"/>
    <property type="molecule type" value="Genomic_DNA"/>
</dbReference>
<keyword evidence="5" id="KW-1185">Reference proteome</keyword>
<organism evidence="4 5">
    <name type="scientific">Claviceps africana</name>
    <dbReference type="NCBI Taxonomy" id="83212"/>
    <lineage>
        <taxon>Eukaryota</taxon>
        <taxon>Fungi</taxon>
        <taxon>Dikarya</taxon>
        <taxon>Ascomycota</taxon>
        <taxon>Pezizomycotina</taxon>
        <taxon>Sordariomycetes</taxon>
        <taxon>Hypocreomycetidae</taxon>
        <taxon>Hypocreales</taxon>
        <taxon>Clavicipitaceae</taxon>
        <taxon>Claviceps</taxon>
    </lineage>
</organism>
<dbReference type="PROSITE" id="PS00036">
    <property type="entry name" value="BZIP_BASIC"/>
    <property type="match status" value="1"/>
</dbReference>
<reference evidence="4" key="1">
    <citation type="journal article" date="2020" name="bioRxiv">
        <title>Whole genome comparisons of ergot fungi reveals the divergence and evolution of species within the genus Claviceps are the result of varying mechanisms driving genome evolution and host range expansion.</title>
        <authorList>
            <person name="Wyka S.A."/>
            <person name="Mondo S.J."/>
            <person name="Liu M."/>
            <person name="Dettman J."/>
            <person name="Nalam V."/>
            <person name="Broders K.D."/>
        </authorList>
    </citation>
    <scope>NUCLEOTIDE SEQUENCE</scope>
    <source>
        <strain evidence="4">CCC 489</strain>
    </source>
</reference>
<dbReference type="Gene3D" id="3.30.160.60">
    <property type="entry name" value="Classic Zinc Finger"/>
    <property type="match status" value="1"/>
</dbReference>
<feature type="compositionally biased region" description="Low complexity" evidence="2">
    <location>
        <begin position="195"/>
        <end position="208"/>
    </location>
</feature>
<keyword evidence="1" id="KW-0175">Coiled coil</keyword>
<feature type="coiled-coil region" evidence="1">
    <location>
        <begin position="463"/>
        <end position="490"/>
    </location>
</feature>
<dbReference type="InterPro" id="IPR046347">
    <property type="entry name" value="bZIP_sf"/>
</dbReference>
<evidence type="ECO:0000313" key="4">
    <source>
        <dbReference type="EMBL" id="KAG5928752.1"/>
    </source>
</evidence>
<gene>
    <name evidence="4" type="ORF">E4U42_008079</name>
</gene>
<sequence length="499" mass="53475">MKQNQSGGAAPAPCKLGPHVHLQGAALSAAAAGQSQSGWVSGDSPKSVNASGVRQDVVNHSVTRTYPTTVKITSQDINTFSTPSSPPPARLSVDLDFCFAIDSIRSSFLNTANISAQDTLVFPTDSPSTWLPNHPPPLPAPSAQLPQSPSEGQQDYSLFEDNPQPGQGAPNSLLWLFSPRQNLNHNRQDTKLVTAAAQNQRSSSSSQAFGQHPRSSVNANSFAQQVYASSAPSSSVSPNQQHRVHSALPPVPLFDENIGAYQHHQTVEMMNAADVDLDEFTGFEGGASISSSPAIPFLMGQSGITSSSASTLGTVSPHELLNHGFMSTPNSTHTSWDTPLSSHDQSPAFGALSPHFGSNEFDDSSRWKSLFPDSNYENTQFTESEYASTKAVDNKDSTMEPAPVIDGLAKDIQSSPSNGRHSSVAGVQSRRRNKPLSPIIAPDVDDIVAMKRHRNTLAARKSRARKASYVNELEDRIAKLEAEVVHWKSIASHGLPRSD</sequence>
<protein>
    <recommendedName>
        <fullName evidence="3">BZIP domain-containing protein</fullName>
    </recommendedName>
</protein>
<proteinExistence type="predicted"/>
<feature type="region of interest" description="Disordered" evidence="2">
    <location>
        <begin position="33"/>
        <end position="55"/>
    </location>
</feature>
<feature type="region of interest" description="Disordered" evidence="2">
    <location>
        <begin position="195"/>
        <end position="216"/>
    </location>
</feature>
<evidence type="ECO:0000256" key="1">
    <source>
        <dbReference type="SAM" id="Coils"/>
    </source>
</evidence>
<dbReference type="CDD" id="cd12193">
    <property type="entry name" value="bZIP_GCN4"/>
    <property type="match status" value="1"/>
</dbReference>
<dbReference type="Proteomes" id="UP000811619">
    <property type="component" value="Unassembled WGS sequence"/>
</dbReference>
<evidence type="ECO:0000256" key="2">
    <source>
        <dbReference type="SAM" id="MobiDB-lite"/>
    </source>
</evidence>
<comment type="caution">
    <text evidence="4">The sequence shown here is derived from an EMBL/GenBank/DDBJ whole genome shotgun (WGS) entry which is preliminary data.</text>
</comment>
<dbReference type="SUPFAM" id="SSF57959">
    <property type="entry name" value="Leucine zipper domain"/>
    <property type="match status" value="1"/>
</dbReference>
<dbReference type="AlphaFoldDB" id="A0A8K0JAH4"/>
<feature type="compositionally biased region" description="Polar residues" evidence="2">
    <location>
        <begin position="412"/>
        <end position="421"/>
    </location>
</feature>
<feature type="domain" description="BZIP" evidence="3">
    <location>
        <begin position="451"/>
        <end position="465"/>
    </location>
</feature>
<dbReference type="GO" id="GO:0003700">
    <property type="term" value="F:DNA-binding transcription factor activity"/>
    <property type="evidence" value="ECO:0007669"/>
    <property type="project" value="InterPro"/>
</dbReference>
<feature type="region of interest" description="Disordered" evidence="2">
    <location>
        <begin position="126"/>
        <end position="173"/>
    </location>
</feature>
<feature type="region of interest" description="Disordered" evidence="2">
    <location>
        <begin position="410"/>
        <end position="438"/>
    </location>
</feature>
<dbReference type="Pfam" id="PF00170">
    <property type="entry name" value="bZIP_1"/>
    <property type="match status" value="1"/>
</dbReference>